<gene>
    <name evidence="2" type="ORF">IV53_GL001098</name>
</gene>
<evidence type="ECO:0000313" key="2">
    <source>
        <dbReference type="EMBL" id="KRN89980.1"/>
    </source>
</evidence>
<evidence type="ECO:0000313" key="3">
    <source>
        <dbReference type="Proteomes" id="UP000051500"/>
    </source>
</evidence>
<keyword evidence="3" id="KW-1185">Reference proteome</keyword>
<dbReference type="PANTHER" id="PTHR38773:SF1">
    <property type="entry name" value="PROTEIN SPRT"/>
    <property type="match status" value="1"/>
</dbReference>
<dbReference type="PATRIC" id="fig|1122146.4.peg.1135"/>
<comment type="caution">
    <text evidence="2">The sequence shown here is derived from an EMBL/GenBank/DDBJ whole genome shotgun (WGS) entry which is preliminary data.</text>
</comment>
<dbReference type="eggNOG" id="ENOG5032T8K">
    <property type="taxonomic scope" value="Bacteria"/>
</dbReference>
<dbReference type="STRING" id="1122146.IV53_GL001098"/>
<dbReference type="EMBL" id="JQBZ01000007">
    <property type="protein sequence ID" value="KRN89980.1"/>
    <property type="molecule type" value="Genomic_DNA"/>
</dbReference>
<dbReference type="SMART" id="SM00731">
    <property type="entry name" value="SprT"/>
    <property type="match status" value="1"/>
</dbReference>
<reference evidence="2 3" key="1">
    <citation type="journal article" date="2015" name="Genome Announc.">
        <title>Expanding the biotechnology potential of lactobacilli through comparative genomics of 213 strains and associated genera.</title>
        <authorList>
            <person name="Sun Z."/>
            <person name="Harris H.M."/>
            <person name="McCann A."/>
            <person name="Guo C."/>
            <person name="Argimon S."/>
            <person name="Zhang W."/>
            <person name="Yang X."/>
            <person name="Jeffery I.B."/>
            <person name="Cooney J.C."/>
            <person name="Kagawa T.F."/>
            <person name="Liu W."/>
            <person name="Song Y."/>
            <person name="Salvetti E."/>
            <person name="Wrobel A."/>
            <person name="Rasinkangas P."/>
            <person name="Parkhill J."/>
            <person name="Rea M.C."/>
            <person name="O'Sullivan O."/>
            <person name="Ritari J."/>
            <person name="Douillard F.P."/>
            <person name="Paul Ross R."/>
            <person name="Yang R."/>
            <person name="Briner A.E."/>
            <person name="Felis G.E."/>
            <person name="de Vos W.M."/>
            <person name="Barrangou R."/>
            <person name="Klaenhammer T.R."/>
            <person name="Caufield P.W."/>
            <person name="Cui Y."/>
            <person name="Zhang H."/>
            <person name="O'Toole P.W."/>
        </authorList>
    </citation>
    <scope>NUCLEOTIDE SEQUENCE [LARGE SCALE GENOMIC DNA]</scope>
    <source>
        <strain evidence="2 3">DSM 22408</strain>
    </source>
</reference>
<name>A0A0R2KSK1_9LACO</name>
<accession>A0A0R2KSK1</accession>
<dbReference type="InterPro" id="IPR006640">
    <property type="entry name" value="SprT-like_domain"/>
</dbReference>
<dbReference type="OrthoDB" id="9799909at2"/>
<dbReference type="AlphaFoldDB" id="A0A0R2KSK1"/>
<dbReference type="RefSeq" id="WP_027106737.1">
    <property type="nucleotide sequence ID" value="NZ_AUHP01000017.1"/>
</dbReference>
<sequence>MLIEEVEAECRRLAAHYGYDLDVPVIVNPRLKTTQGRVKFRYQGQRAYPIQIEFSKNLLMTARDEFILEVIRHEMAHYFVLQDTGASHGHDQVWKAWAVKIGCYPRATLKQTILSFSQDAHYQLICEKCRQELGYYQRRGKILKNITKYRSKCCQAAIIVKNINHK</sequence>
<dbReference type="Pfam" id="PF10263">
    <property type="entry name" value="SprT-like"/>
    <property type="match status" value="1"/>
</dbReference>
<protein>
    <recommendedName>
        <fullName evidence="1">SprT-like domain-containing protein</fullName>
    </recommendedName>
</protein>
<dbReference type="Proteomes" id="UP000051500">
    <property type="component" value="Unassembled WGS sequence"/>
</dbReference>
<evidence type="ECO:0000259" key="1">
    <source>
        <dbReference type="SMART" id="SM00731"/>
    </source>
</evidence>
<feature type="domain" description="SprT-like" evidence="1">
    <location>
        <begin position="4"/>
        <end position="161"/>
    </location>
</feature>
<organism evidence="2 3">
    <name type="scientific">Ligilactobacillus ceti DSM 22408</name>
    <dbReference type="NCBI Taxonomy" id="1122146"/>
    <lineage>
        <taxon>Bacteria</taxon>
        <taxon>Bacillati</taxon>
        <taxon>Bacillota</taxon>
        <taxon>Bacilli</taxon>
        <taxon>Lactobacillales</taxon>
        <taxon>Lactobacillaceae</taxon>
        <taxon>Ligilactobacillus</taxon>
    </lineage>
</organism>
<dbReference type="PANTHER" id="PTHR38773">
    <property type="entry name" value="PROTEIN SPRT"/>
    <property type="match status" value="1"/>
</dbReference>
<proteinExistence type="predicted"/>
<dbReference type="GO" id="GO:0006950">
    <property type="term" value="P:response to stress"/>
    <property type="evidence" value="ECO:0007669"/>
    <property type="project" value="UniProtKB-ARBA"/>
</dbReference>